<dbReference type="STRING" id="1789683.A0A1X7QZ63"/>
<dbReference type="InterPro" id="IPR036279">
    <property type="entry name" value="5-3_exonuclease_C_sf"/>
</dbReference>
<organism evidence="9 10">
    <name type="scientific">Maudiozyma saulgeensis</name>
    <dbReference type="NCBI Taxonomy" id="1789683"/>
    <lineage>
        <taxon>Eukaryota</taxon>
        <taxon>Fungi</taxon>
        <taxon>Dikarya</taxon>
        <taxon>Ascomycota</taxon>
        <taxon>Saccharomycotina</taxon>
        <taxon>Saccharomycetes</taxon>
        <taxon>Saccharomycetales</taxon>
        <taxon>Saccharomycetaceae</taxon>
        <taxon>Maudiozyma</taxon>
    </lineage>
</organism>
<dbReference type="Proteomes" id="UP000196158">
    <property type="component" value="Unassembled WGS sequence"/>
</dbReference>
<dbReference type="Gene3D" id="3.40.50.1010">
    <property type="entry name" value="5'-nuclease"/>
    <property type="match status" value="1"/>
</dbReference>
<proteinExistence type="predicted"/>
<dbReference type="AlphaFoldDB" id="A0A1X7QZ63"/>
<keyword evidence="6" id="KW-0539">Nucleus</keyword>
<dbReference type="GO" id="GO:0005634">
    <property type="term" value="C:nucleus"/>
    <property type="evidence" value="ECO:0007669"/>
    <property type="project" value="UniProtKB-SubCell"/>
</dbReference>
<evidence type="ECO:0000256" key="4">
    <source>
        <dbReference type="ARBA" id="ARBA00022801"/>
    </source>
</evidence>
<evidence type="ECO:0000256" key="1">
    <source>
        <dbReference type="ARBA" id="ARBA00004123"/>
    </source>
</evidence>
<dbReference type="EMBL" id="FXLY01000002">
    <property type="protein sequence ID" value="SMN18651.1"/>
    <property type="molecule type" value="Genomic_DNA"/>
</dbReference>
<dbReference type="PROSITE" id="PS00841">
    <property type="entry name" value="XPG_1"/>
    <property type="match status" value="1"/>
</dbReference>
<keyword evidence="2" id="KW-0540">Nuclease</keyword>
<reference evidence="9 10" key="1">
    <citation type="submission" date="2017-04" db="EMBL/GenBank/DDBJ databases">
        <authorList>
            <person name="Afonso C.L."/>
            <person name="Miller P.J."/>
            <person name="Scott M.A."/>
            <person name="Spackman E."/>
            <person name="Goraichik I."/>
            <person name="Dimitrov K.M."/>
            <person name="Suarez D.L."/>
            <person name="Swayne D.E."/>
        </authorList>
    </citation>
    <scope>NUCLEOTIDE SEQUENCE [LARGE SCALE GENOMIC DNA]</scope>
</reference>
<name>A0A1X7QZ63_9SACH</name>
<dbReference type="InterPro" id="IPR006084">
    <property type="entry name" value="XPG/Rad2"/>
</dbReference>
<sequence length="412" mass="47594">MGVTGLLTKLKPIQKQITLDQLYSKRLAIDGYSWLHKATIGCSYELMMDLNTNTYLKYFIKRINMLKRYNIKPYFVFDGAKINVKEGIESSRLEKRILNKKRGISLWDTGKHLEAIEYFKKSVDVTPQMAKCIIDYCRSENIDYIVAPFEADSQMVYLEKEGLVDGIISEDSDLLIFGCKNLITKLNDRGEARQIERKDFNMLEEPFSIGKFSPEQLRLMVCLSGCDYTKGLGHIGLTFAYMFTSTGKSIEGILEDFIESGKLTTESAEIFLKEYYFADCSFQFQRVFSPTQQKVVTLNDITSEYLYDFKKSRILYSSIGKVINKRTRIVEYIENDEDIDHEMHRLISIGERDPSNFQTRLVSRENLINESGETQNSIQFYYSNLWNKYASPLPLHPIFNKTPVGSLSLSCN</sequence>
<dbReference type="CDD" id="cd09857">
    <property type="entry name" value="PIN_EXO1"/>
    <property type="match status" value="1"/>
</dbReference>
<evidence type="ECO:0000259" key="8">
    <source>
        <dbReference type="SMART" id="SM00485"/>
    </source>
</evidence>
<keyword evidence="10" id="KW-1185">Reference proteome</keyword>
<dbReference type="Pfam" id="PF00867">
    <property type="entry name" value="XPG_I"/>
    <property type="match status" value="1"/>
</dbReference>
<dbReference type="InterPro" id="IPR029060">
    <property type="entry name" value="PIN-like_dom_sf"/>
</dbReference>
<feature type="domain" description="XPG-I" evidence="7">
    <location>
        <begin position="138"/>
        <end position="209"/>
    </location>
</feature>
<dbReference type="PROSITE" id="PS00842">
    <property type="entry name" value="XPG_2"/>
    <property type="match status" value="1"/>
</dbReference>
<dbReference type="InterPro" id="IPR019974">
    <property type="entry name" value="XPG_CS"/>
</dbReference>
<keyword evidence="4" id="KW-0378">Hydrolase</keyword>
<gene>
    <name evidence="9" type="ORF">KASA_0Q11682G</name>
</gene>
<dbReference type="Gene3D" id="1.10.150.20">
    <property type="entry name" value="5' to 3' exonuclease, C-terminal subdomain"/>
    <property type="match status" value="1"/>
</dbReference>
<dbReference type="OrthoDB" id="26491at2759"/>
<dbReference type="SMART" id="SM00485">
    <property type="entry name" value="XPGN"/>
    <property type="match status" value="1"/>
</dbReference>
<evidence type="ECO:0000256" key="5">
    <source>
        <dbReference type="ARBA" id="ARBA00023204"/>
    </source>
</evidence>
<dbReference type="InterPro" id="IPR044752">
    <property type="entry name" value="PIN-like_EXO1"/>
</dbReference>
<dbReference type="PANTHER" id="PTHR11081">
    <property type="entry name" value="FLAP ENDONUCLEASE FAMILY MEMBER"/>
    <property type="match status" value="1"/>
</dbReference>
<evidence type="ECO:0000313" key="10">
    <source>
        <dbReference type="Proteomes" id="UP000196158"/>
    </source>
</evidence>
<evidence type="ECO:0000259" key="7">
    <source>
        <dbReference type="SMART" id="SM00484"/>
    </source>
</evidence>
<dbReference type="InterPro" id="IPR006086">
    <property type="entry name" value="XPG-I_dom"/>
</dbReference>
<evidence type="ECO:0000256" key="2">
    <source>
        <dbReference type="ARBA" id="ARBA00022722"/>
    </source>
</evidence>
<keyword evidence="5" id="KW-0234">DNA repair</keyword>
<comment type="subcellular location">
    <subcellularLocation>
        <location evidence="1">Nucleus</location>
    </subcellularLocation>
</comment>
<dbReference type="GO" id="GO:0006281">
    <property type="term" value="P:DNA repair"/>
    <property type="evidence" value="ECO:0007669"/>
    <property type="project" value="UniProtKB-KW"/>
</dbReference>
<feature type="domain" description="XPG N-terminal" evidence="8">
    <location>
        <begin position="1"/>
        <end position="99"/>
    </location>
</feature>
<dbReference type="SUPFAM" id="SSF88723">
    <property type="entry name" value="PIN domain-like"/>
    <property type="match status" value="1"/>
</dbReference>
<evidence type="ECO:0000256" key="3">
    <source>
        <dbReference type="ARBA" id="ARBA00022763"/>
    </source>
</evidence>
<dbReference type="GO" id="GO:0017108">
    <property type="term" value="F:5'-flap endonuclease activity"/>
    <property type="evidence" value="ECO:0007669"/>
    <property type="project" value="TreeGrafter"/>
</dbReference>
<dbReference type="InterPro" id="IPR006085">
    <property type="entry name" value="XPG_DNA_repair_N"/>
</dbReference>
<dbReference type="PRINTS" id="PR00853">
    <property type="entry name" value="XPGRADSUPER"/>
</dbReference>
<dbReference type="Pfam" id="PF00752">
    <property type="entry name" value="XPG_N"/>
    <property type="match status" value="1"/>
</dbReference>
<dbReference type="SUPFAM" id="SSF47807">
    <property type="entry name" value="5' to 3' exonuclease, C-terminal subdomain"/>
    <property type="match status" value="1"/>
</dbReference>
<evidence type="ECO:0000313" key="9">
    <source>
        <dbReference type="EMBL" id="SMN18651.1"/>
    </source>
</evidence>
<keyword evidence="3" id="KW-0227">DNA damage</keyword>
<dbReference type="PANTHER" id="PTHR11081:SF65">
    <property type="entry name" value="DNA DAMAGE-INDUCIBLE PROTEIN DIN7-RELATED"/>
    <property type="match status" value="1"/>
</dbReference>
<evidence type="ECO:0000256" key="6">
    <source>
        <dbReference type="ARBA" id="ARBA00023242"/>
    </source>
</evidence>
<protein>
    <submittedName>
        <fullName evidence="9">Similar to Saccharomyces cerevisiae YDR263C DIN7 Mitochondrial nuclease functioning in DNA repair and replication</fullName>
    </submittedName>
</protein>
<accession>A0A1X7QZ63</accession>
<dbReference type="SMART" id="SM00484">
    <property type="entry name" value="XPGI"/>
    <property type="match status" value="1"/>
</dbReference>
<dbReference type="GO" id="GO:0046872">
    <property type="term" value="F:metal ion binding"/>
    <property type="evidence" value="ECO:0007669"/>
    <property type="project" value="InterPro"/>
</dbReference>
<dbReference type="FunFam" id="3.40.50.1010:FF:000002">
    <property type="entry name" value="Exonuclease 1, putative"/>
    <property type="match status" value="1"/>
</dbReference>